<feature type="transmembrane region" description="Helical" evidence="1">
    <location>
        <begin position="96"/>
        <end position="122"/>
    </location>
</feature>
<organism evidence="2 3">
    <name type="scientific">Pelagibius litoralis</name>
    <dbReference type="NCBI Taxonomy" id="374515"/>
    <lineage>
        <taxon>Bacteria</taxon>
        <taxon>Pseudomonadati</taxon>
        <taxon>Pseudomonadota</taxon>
        <taxon>Alphaproteobacteria</taxon>
        <taxon>Rhodospirillales</taxon>
        <taxon>Rhodovibrionaceae</taxon>
        <taxon>Pelagibius</taxon>
    </lineage>
</organism>
<feature type="transmembrane region" description="Helical" evidence="1">
    <location>
        <begin position="36"/>
        <end position="58"/>
    </location>
</feature>
<evidence type="ECO:0000256" key="1">
    <source>
        <dbReference type="SAM" id="Phobius"/>
    </source>
</evidence>
<name>A0A967KIN0_9PROT</name>
<evidence type="ECO:0000313" key="2">
    <source>
        <dbReference type="EMBL" id="NIA72466.1"/>
    </source>
</evidence>
<feature type="transmembrane region" description="Helical" evidence="1">
    <location>
        <begin position="6"/>
        <end position="24"/>
    </location>
</feature>
<proteinExistence type="predicted"/>
<keyword evidence="3" id="KW-1185">Reference proteome</keyword>
<reference evidence="2" key="1">
    <citation type="submission" date="2020-03" db="EMBL/GenBank/DDBJ databases">
        <title>Genome of Pelagibius litoralis DSM 21314T.</title>
        <authorList>
            <person name="Wang G."/>
        </authorList>
    </citation>
    <scope>NUCLEOTIDE SEQUENCE</scope>
    <source>
        <strain evidence="2">DSM 21314</strain>
    </source>
</reference>
<dbReference type="EMBL" id="JAAQPH010000046">
    <property type="protein sequence ID" value="NIA72466.1"/>
    <property type="molecule type" value="Genomic_DNA"/>
</dbReference>
<sequence length="127" mass="13725">MDVSIFLARLIGPLYLAVGLGLFLNQSHYREMLRSLPAGGLFYYLSGAVALSFGLVILQFHNLWVADWRVIFTVIGWIALAKGALLLLAPKVAVRVTLLFASGPVLLGTAAFAVLLGGWLSYLGYLA</sequence>
<gene>
    <name evidence="2" type="ORF">HBA54_28155</name>
</gene>
<evidence type="ECO:0000313" key="3">
    <source>
        <dbReference type="Proteomes" id="UP000761264"/>
    </source>
</evidence>
<protein>
    <submittedName>
        <fullName evidence="2">Uncharacterized protein</fullName>
    </submittedName>
</protein>
<accession>A0A967KIN0</accession>
<keyword evidence="1" id="KW-0812">Transmembrane</keyword>
<dbReference type="Proteomes" id="UP000761264">
    <property type="component" value="Unassembled WGS sequence"/>
</dbReference>
<comment type="caution">
    <text evidence="2">The sequence shown here is derived from an EMBL/GenBank/DDBJ whole genome shotgun (WGS) entry which is preliminary data.</text>
</comment>
<keyword evidence="1" id="KW-0472">Membrane</keyword>
<dbReference type="AlphaFoldDB" id="A0A967KIN0"/>
<feature type="transmembrane region" description="Helical" evidence="1">
    <location>
        <begin position="70"/>
        <end position="89"/>
    </location>
</feature>
<dbReference type="RefSeq" id="WP_167231919.1">
    <property type="nucleotide sequence ID" value="NZ_JAAQPH010000046.1"/>
</dbReference>
<keyword evidence="1" id="KW-1133">Transmembrane helix</keyword>